<evidence type="ECO:0000259" key="4">
    <source>
        <dbReference type="Pfam" id="PF01301"/>
    </source>
</evidence>
<name>A0A7K3M640_9ACTN</name>
<feature type="compositionally biased region" description="Basic and acidic residues" evidence="3">
    <location>
        <begin position="270"/>
        <end position="283"/>
    </location>
</feature>
<keyword evidence="5" id="KW-0378">Hydrolase</keyword>
<comment type="caution">
    <text evidence="5">The sequence shown here is derived from an EMBL/GenBank/DDBJ whole genome shotgun (WGS) entry which is preliminary data.</text>
</comment>
<evidence type="ECO:0000256" key="1">
    <source>
        <dbReference type="ARBA" id="ARBA00009809"/>
    </source>
</evidence>
<dbReference type="PRINTS" id="PR00742">
    <property type="entry name" value="GLHYDRLASE35"/>
</dbReference>
<gene>
    <name evidence="5" type="ORF">F7O44_15565</name>
</gene>
<evidence type="ECO:0000256" key="2">
    <source>
        <dbReference type="RuleBase" id="RU003679"/>
    </source>
</evidence>
<evidence type="ECO:0000313" key="6">
    <source>
        <dbReference type="Proteomes" id="UP000460435"/>
    </source>
</evidence>
<dbReference type="EMBL" id="WLZY01000005">
    <property type="protein sequence ID" value="NDL58487.1"/>
    <property type="molecule type" value="Genomic_DNA"/>
</dbReference>
<dbReference type="SUPFAM" id="SSF51445">
    <property type="entry name" value="(Trans)glycosidases"/>
    <property type="match status" value="1"/>
</dbReference>
<keyword evidence="6" id="KW-1185">Reference proteome</keyword>
<evidence type="ECO:0000256" key="3">
    <source>
        <dbReference type="SAM" id="MobiDB-lite"/>
    </source>
</evidence>
<dbReference type="PANTHER" id="PTHR23421">
    <property type="entry name" value="BETA-GALACTOSIDASE RELATED"/>
    <property type="match status" value="1"/>
</dbReference>
<comment type="similarity">
    <text evidence="1 2">Belongs to the glycosyl hydrolase 35 family.</text>
</comment>
<dbReference type="AlphaFoldDB" id="A0A7K3M640"/>
<dbReference type="Pfam" id="PF01301">
    <property type="entry name" value="Glyco_hydro_35"/>
    <property type="match status" value="2"/>
</dbReference>
<organism evidence="5 6">
    <name type="scientific">Phytoactinopolyspora mesophila</name>
    <dbReference type="NCBI Taxonomy" id="2650750"/>
    <lineage>
        <taxon>Bacteria</taxon>
        <taxon>Bacillati</taxon>
        <taxon>Actinomycetota</taxon>
        <taxon>Actinomycetes</taxon>
        <taxon>Jiangellales</taxon>
        <taxon>Jiangellaceae</taxon>
        <taxon>Phytoactinopolyspora</taxon>
    </lineage>
</organism>
<feature type="region of interest" description="Disordered" evidence="3">
    <location>
        <begin position="270"/>
        <end position="295"/>
    </location>
</feature>
<protein>
    <submittedName>
        <fullName evidence="5">Glycosyl hydrolase family 35</fullName>
    </submittedName>
</protein>
<dbReference type="InterPro" id="IPR017853">
    <property type="entry name" value="GH"/>
</dbReference>
<dbReference type="GO" id="GO:0005975">
    <property type="term" value="P:carbohydrate metabolic process"/>
    <property type="evidence" value="ECO:0007669"/>
    <property type="project" value="InterPro"/>
</dbReference>
<proteinExistence type="inferred from homology"/>
<sequence length="791" mass="86624">MNTGQRRVLAAHAPAAPLTGHLRLGGRSAAGGEIRVDSQSLWRDGEPWFPVMGEFHYARYPRAEWDAELRKMRAGGITVVGAYVFWILHEERRGHYRWDGDRDLRAFAELCADVGLDIVARIGPWGHGEARNGGFPEWVMALDLDTRTNDSQYLDIVRPWYGEIAQQLEGLFWTEGGPVVAVQIENELHDQPDHLLTLKRMAQQAGFSVPLWTVTGWGRADIPRDEFIPVFGGYPEAAWDEHDAGWARQSRLHFFFTHVRDDFTIGSDLHQDADAESGSRSDDGGGAIGGDAEGALGPELERYPFATCELGGGMYTAYHRRPLVEAEDVAAISLVKLGSGSTWQGYYMYHGATQVIGELTTTQESHATGYPNDCPVLSYDFQAPLGEFGQVRPSYCLLRQQALWIEAEGPRLARMQMTLPDDSPTDVDDHSTLRWVLRSDGDSGYLFVNNHQPVESLPRHEAVGFEIHGLGEGALRIPTVECSIAPGAFFAWPLRLDAAGARVSATAQVVTRLGGGSTSALVLTEVEGIPVELQVEHGTVDQAPQGVTMTNEDGMSVLRDLRPGLDCAVTISGPAGTVRVLILRADQGRHVSVAQGQLYVSEAPVVVFGDGPAAVTTARTVRVHRYQEGDWFSSQLEGAEPAVDVACTSNRRAGRARDIPRGGPLNRASAPTDADFAGAAAWTLDLPRQLVAHTTDDREVLLRIDYVGDAARLYAGDQLLADHFFYGRPWEVGLRRFGDVLDEGLRLEILPLSETAPIYLSPEVQPVYVDGIALALRSVSLRQRASVGIRL</sequence>
<feature type="domain" description="Glycoside hydrolase 35 catalytic" evidence="4">
    <location>
        <begin position="301"/>
        <end position="400"/>
    </location>
</feature>
<evidence type="ECO:0000313" key="5">
    <source>
        <dbReference type="EMBL" id="NDL58487.1"/>
    </source>
</evidence>
<reference evidence="5 6" key="1">
    <citation type="submission" date="2019-11" db="EMBL/GenBank/DDBJ databases">
        <authorList>
            <person name="Li X.-J."/>
            <person name="Feng X.-M."/>
        </authorList>
    </citation>
    <scope>NUCLEOTIDE SEQUENCE [LARGE SCALE GENOMIC DNA]</scope>
    <source>
        <strain evidence="5 6">XMNu-373</strain>
    </source>
</reference>
<dbReference type="InterPro" id="IPR001944">
    <property type="entry name" value="Glycoside_Hdrlase_35"/>
</dbReference>
<dbReference type="RefSeq" id="WP_162451189.1">
    <property type="nucleotide sequence ID" value="NZ_WLZY01000005.1"/>
</dbReference>
<dbReference type="GO" id="GO:0004553">
    <property type="term" value="F:hydrolase activity, hydrolyzing O-glycosyl compounds"/>
    <property type="evidence" value="ECO:0007669"/>
    <property type="project" value="InterPro"/>
</dbReference>
<accession>A0A7K3M640</accession>
<dbReference type="Gene3D" id="3.20.20.80">
    <property type="entry name" value="Glycosidases"/>
    <property type="match status" value="1"/>
</dbReference>
<dbReference type="InterPro" id="IPR031330">
    <property type="entry name" value="Gly_Hdrlase_35_cat"/>
</dbReference>
<dbReference type="Proteomes" id="UP000460435">
    <property type="component" value="Unassembled WGS sequence"/>
</dbReference>
<feature type="domain" description="Glycoside hydrolase 35 catalytic" evidence="4">
    <location>
        <begin position="40"/>
        <end position="193"/>
    </location>
</feature>